<keyword evidence="3" id="KW-0731">Sigma factor</keyword>
<gene>
    <name evidence="8" type="ORF">C8N24_6565</name>
</gene>
<evidence type="ECO:0000313" key="8">
    <source>
        <dbReference type="EMBL" id="RKQ84934.1"/>
    </source>
</evidence>
<feature type="domain" description="RNA polymerase sigma-70 region 2" evidence="6">
    <location>
        <begin position="36"/>
        <end position="100"/>
    </location>
</feature>
<dbReference type="Proteomes" id="UP000278962">
    <property type="component" value="Unassembled WGS sequence"/>
</dbReference>
<name>A0A660KV62_9ACTN</name>
<keyword evidence="9" id="KW-1185">Reference proteome</keyword>
<evidence type="ECO:0000256" key="2">
    <source>
        <dbReference type="ARBA" id="ARBA00023015"/>
    </source>
</evidence>
<dbReference type="GO" id="GO:0003677">
    <property type="term" value="F:DNA binding"/>
    <property type="evidence" value="ECO:0007669"/>
    <property type="project" value="UniProtKB-KW"/>
</dbReference>
<dbReference type="SUPFAM" id="SSF88946">
    <property type="entry name" value="Sigma2 domain of RNA polymerase sigma factors"/>
    <property type="match status" value="1"/>
</dbReference>
<evidence type="ECO:0000256" key="1">
    <source>
        <dbReference type="ARBA" id="ARBA00010641"/>
    </source>
</evidence>
<sequence>MSPSRPLSPAALATASDARLVALTRAGDERAFAAIVARYQGPLARHCRRFLSSATADDALQQTFINAHGALTDPRATLPLALKPWLHRIARNAALNIARDPQLEFGPVPDDLLGRESEPEDVFARREWFDAFVEAIGALPDSQRQVIVRHAFNGDSHEAIAADLGMTAGAIRQLAYRARGTLRAAA</sequence>
<evidence type="ECO:0000256" key="3">
    <source>
        <dbReference type="ARBA" id="ARBA00023082"/>
    </source>
</evidence>
<dbReference type="CDD" id="cd06171">
    <property type="entry name" value="Sigma70_r4"/>
    <property type="match status" value="1"/>
</dbReference>
<dbReference type="EMBL" id="RBIL01000003">
    <property type="protein sequence ID" value="RKQ84934.1"/>
    <property type="molecule type" value="Genomic_DNA"/>
</dbReference>
<evidence type="ECO:0000313" key="9">
    <source>
        <dbReference type="Proteomes" id="UP000278962"/>
    </source>
</evidence>
<dbReference type="PANTHER" id="PTHR43133">
    <property type="entry name" value="RNA POLYMERASE ECF-TYPE SIGMA FACTO"/>
    <property type="match status" value="1"/>
</dbReference>
<keyword evidence="2" id="KW-0805">Transcription regulation</keyword>
<evidence type="ECO:0000256" key="5">
    <source>
        <dbReference type="ARBA" id="ARBA00023163"/>
    </source>
</evidence>
<comment type="caution">
    <text evidence="8">The sequence shown here is derived from an EMBL/GenBank/DDBJ whole genome shotgun (WGS) entry which is preliminary data.</text>
</comment>
<dbReference type="GO" id="GO:0016987">
    <property type="term" value="F:sigma factor activity"/>
    <property type="evidence" value="ECO:0007669"/>
    <property type="project" value="UniProtKB-KW"/>
</dbReference>
<keyword evidence="4" id="KW-0238">DNA-binding</keyword>
<reference evidence="8 9" key="1">
    <citation type="submission" date="2018-10" db="EMBL/GenBank/DDBJ databases">
        <title>Genomic Encyclopedia of Archaeal and Bacterial Type Strains, Phase II (KMG-II): from individual species to whole genera.</title>
        <authorList>
            <person name="Goeker M."/>
        </authorList>
    </citation>
    <scope>NUCLEOTIDE SEQUENCE [LARGE SCALE GENOMIC DNA]</scope>
    <source>
        <strain evidence="8 9">DSM 14954</strain>
    </source>
</reference>
<dbReference type="InterPro" id="IPR014284">
    <property type="entry name" value="RNA_pol_sigma-70_dom"/>
</dbReference>
<dbReference type="AlphaFoldDB" id="A0A660KV62"/>
<proteinExistence type="inferred from homology"/>
<dbReference type="Pfam" id="PF04542">
    <property type="entry name" value="Sigma70_r2"/>
    <property type="match status" value="1"/>
</dbReference>
<evidence type="ECO:0000256" key="4">
    <source>
        <dbReference type="ARBA" id="ARBA00023125"/>
    </source>
</evidence>
<dbReference type="Pfam" id="PF08281">
    <property type="entry name" value="Sigma70_r4_2"/>
    <property type="match status" value="1"/>
</dbReference>
<dbReference type="SUPFAM" id="SSF88659">
    <property type="entry name" value="Sigma3 and sigma4 domains of RNA polymerase sigma factors"/>
    <property type="match status" value="1"/>
</dbReference>
<dbReference type="InterPro" id="IPR039425">
    <property type="entry name" value="RNA_pol_sigma-70-like"/>
</dbReference>
<dbReference type="InterPro" id="IPR036388">
    <property type="entry name" value="WH-like_DNA-bd_sf"/>
</dbReference>
<dbReference type="InterPro" id="IPR013249">
    <property type="entry name" value="RNA_pol_sigma70_r4_t2"/>
</dbReference>
<dbReference type="InterPro" id="IPR013324">
    <property type="entry name" value="RNA_pol_sigma_r3/r4-like"/>
</dbReference>
<feature type="domain" description="RNA polymerase sigma factor 70 region 4 type 2" evidence="7">
    <location>
        <begin position="131"/>
        <end position="181"/>
    </location>
</feature>
<organism evidence="8 9">
    <name type="scientific">Solirubrobacter pauli</name>
    <dbReference type="NCBI Taxonomy" id="166793"/>
    <lineage>
        <taxon>Bacteria</taxon>
        <taxon>Bacillati</taxon>
        <taxon>Actinomycetota</taxon>
        <taxon>Thermoleophilia</taxon>
        <taxon>Solirubrobacterales</taxon>
        <taxon>Solirubrobacteraceae</taxon>
        <taxon>Solirubrobacter</taxon>
    </lineage>
</organism>
<dbReference type="PANTHER" id="PTHR43133:SF8">
    <property type="entry name" value="RNA POLYMERASE SIGMA FACTOR HI_1459-RELATED"/>
    <property type="match status" value="1"/>
</dbReference>
<protein>
    <submittedName>
        <fullName evidence="8">RNA polymerase sigma-70 factor (ECF subfamily)</fullName>
    </submittedName>
</protein>
<dbReference type="RefSeq" id="WP_121258456.1">
    <property type="nucleotide sequence ID" value="NZ_RBIL01000003.1"/>
</dbReference>
<accession>A0A660KV62</accession>
<dbReference type="OrthoDB" id="2046835at2"/>
<evidence type="ECO:0000259" key="7">
    <source>
        <dbReference type="Pfam" id="PF08281"/>
    </source>
</evidence>
<dbReference type="InterPro" id="IPR013325">
    <property type="entry name" value="RNA_pol_sigma_r2"/>
</dbReference>
<dbReference type="GO" id="GO:0006352">
    <property type="term" value="P:DNA-templated transcription initiation"/>
    <property type="evidence" value="ECO:0007669"/>
    <property type="project" value="InterPro"/>
</dbReference>
<dbReference type="Gene3D" id="1.10.10.10">
    <property type="entry name" value="Winged helix-like DNA-binding domain superfamily/Winged helix DNA-binding domain"/>
    <property type="match status" value="1"/>
</dbReference>
<keyword evidence="5" id="KW-0804">Transcription</keyword>
<dbReference type="Gene3D" id="1.10.1740.10">
    <property type="match status" value="1"/>
</dbReference>
<dbReference type="NCBIfam" id="TIGR02937">
    <property type="entry name" value="sigma70-ECF"/>
    <property type="match status" value="1"/>
</dbReference>
<dbReference type="InterPro" id="IPR007627">
    <property type="entry name" value="RNA_pol_sigma70_r2"/>
</dbReference>
<evidence type="ECO:0000259" key="6">
    <source>
        <dbReference type="Pfam" id="PF04542"/>
    </source>
</evidence>
<comment type="similarity">
    <text evidence="1">Belongs to the sigma-70 factor family. ECF subfamily.</text>
</comment>